<dbReference type="Proteomes" id="UP000236893">
    <property type="component" value="Unassembled WGS sequence"/>
</dbReference>
<keyword evidence="1" id="KW-0732">Signal</keyword>
<gene>
    <name evidence="2" type="ORF">C3K47_19120</name>
</gene>
<keyword evidence="3" id="KW-1185">Reference proteome</keyword>
<dbReference type="EMBL" id="PQVF01000022">
    <property type="protein sequence ID" value="POY34661.1"/>
    <property type="molecule type" value="Genomic_DNA"/>
</dbReference>
<name>A0A2S4ZWC1_9SPHI</name>
<feature type="chain" id="PRO_5015410682" description="Lipoprotein" evidence="1">
    <location>
        <begin position="20"/>
        <end position="177"/>
    </location>
</feature>
<dbReference type="OrthoDB" id="949867at2"/>
<dbReference type="RefSeq" id="WP_103790772.1">
    <property type="nucleotide sequence ID" value="NZ_PQVF01000022.1"/>
</dbReference>
<proteinExistence type="predicted"/>
<feature type="signal peptide" evidence="1">
    <location>
        <begin position="1"/>
        <end position="19"/>
    </location>
</feature>
<evidence type="ECO:0000313" key="2">
    <source>
        <dbReference type="EMBL" id="POY34661.1"/>
    </source>
</evidence>
<evidence type="ECO:0008006" key="4">
    <source>
        <dbReference type="Google" id="ProtNLM"/>
    </source>
</evidence>
<accession>A0A2S4ZWC1</accession>
<organism evidence="2 3">
    <name type="scientific">Solitalea longa</name>
    <dbReference type="NCBI Taxonomy" id="2079460"/>
    <lineage>
        <taxon>Bacteria</taxon>
        <taxon>Pseudomonadati</taxon>
        <taxon>Bacteroidota</taxon>
        <taxon>Sphingobacteriia</taxon>
        <taxon>Sphingobacteriales</taxon>
        <taxon>Sphingobacteriaceae</taxon>
        <taxon>Solitalea</taxon>
    </lineage>
</organism>
<sequence>MKTLLLSLLVILVFTAANCRKQNDLEPNGLPPATQEGKNTLGFLLNGESWTPRGFNGTANLSLYYDPTFRGGVFNVSCYNRETGSSNRQLLGFFADSVQQGQKLQFGKKNFGVEFYDNYQINCDFSSSDKLVTAEGYCEITKIDKVNGIFSGKFEFTLKKENCKAIKITEGRFDLKF</sequence>
<evidence type="ECO:0000313" key="3">
    <source>
        <dbReference type="Proteomes" id="UP000236893"/>
    </source>
</evidence>
<evidence type="ECO:0000256" key="1">
    <source>
        <dbReference type="SAM" id="SignalP"/>
    </source>
</evidence>
<protein>
    <recommendedName>
        <fullName evidence="4">Lipoprotein</fullName>
    </recommendedName>
</protein>
<dbReference type="AlphaFoldDB" id="A0A2S4ZWC1"/>
<reference evidence="2 3" key="1">
    <citation type="submission" date="2018-01" db="EMBL/GenBank/DDBJ databases">
        <authorList>
            <person name="Gaut B.S."/>
            <person name="Morton B.R."/>
            <person name="Clegg M.T."/>
            <person name="Duvall M.R."/>
        </authorList>
    </citation>
    <scope>NUCLEOTIDE SEQUENCE [LARGE SCALE GENOMIC DNA]</scope>
    <source>
        <strain evidence="2 3">HR-AV</strain>
    </source>
</reference>
<comment type="caution">
    <text evidence="2">The sequence shown here is derived from an EMBL/GenBank/DDBJ whole genome shotgun (WGS) entry which is preliminary data.</text>
</comment>